<evidence type="ECO:0000256" key="3">
    <source>
        <dbReference type="ARBA" id="ARBA00013738"/>
    </source>
</evidence>
<dbReference type="InterPro" id="IPR042618">
    <property type="entry name" value="IQCG"/>
</dbReference>
<feature type="compositionally biased region" description="Polar residues" evidence="10">
    <location>
        <begin position="1"/>
        <end position="17"/>
    </location>
</feature>
<evidence type="ECO:0000256" key="2">
    <source>
        <dbReference type="ARBA" id="ARBA00008222"/>
    </source>
</evidence>
<evidence type="ECO:0000256" key="4">
    <source>
        <dbReference type="ARBA" id="ARBA00022490"/>
    </source>
</evidence>
<evidence type="ECO:0000313" key="11">
    <source>
        <dbReference type="EMBL" id="CAG9565230.1"/>
    </source>
</evidence>
<comment type="similarity">
    <text evidence="2">Belongs to the DRC9 family.</text>
</comment>
<proteinExistence type="inferred from homology"/>
<evidence type="ECO:0000256" key="7">
    <source>
        <dbReference type="ARBA" id="ARBA00023212"/>
    </source>
</evidence>
<dbReference type="EMBL" id="CAKASE010000053">
    <property type="protein sequence ID" value="CAG9565230.1"/>
    <property type="molecule type" value="Genomic_DNA"/>
</dbReference>
<evidence type="ECO:0000313" key="12">
    <source>
        <dbReference type="Proteomes" id="UP000789524"/>
    </source>
</evidence>
<dbReference type="SMART" id="SM00015">
    <property type="entry name" value="IQ"/>
    <property type="match status" value="1"/>
</dbReference>
<dbReference type="OrthoDB" id="10254713at2759"/>
<accession>A0A8J2QM59</accession>
<keyword evidence="7" id="KW-0206">Cytoskeleton</keyword>
<dbReference type="AlphaFoldDB" id="A0A8J2QM59"/>
<dbReference type="Proteomes" id="UP000789524">
    <property type="component" value="Unassembled WGS sequence"/>
</dbReference>
<keyword evidence="5" id="KW-0282">Flagellum</keyword>
<evidence type="ECO:0000256" key="6">
    <source>
        <dbReference type="ARBA" id="ARBA00023069"/>
    </source>
</evidence>
<dbReference type="Pfam" id="PF00612">
    <property type="entry name" value="IQ"/>
    <property type="match status" value="1"/>
</dbReference>
<reference evidence="11" key="1">
    <citation type="submission" date="2021-09" db="EMBL/GenBank/DDBJ databases">
        <authorList>
            <person name="Martin H S."/>
        </authorList>
    </citation>
    <scope>NUCLEOTIDE SEQUENCE</scope>
</reference>
<evidence type="ECO:0000256" key="1">
    <source>
        <dbReference type="ARBA" id="ARBA00004611"/>
    </source>
</evidence>
<keyword evidence="12" id="KW-1185">Reference proteome</keyword>
<dbReference type="GO" id="GO:0031514">
    <property type="term" value="C:motile cilium"/>
    <property type="evidence" value="ECO:0007669"/>
    <property type="project" value="TreeGrafter"/>
</dbReference>
<evidence type="ECO:0000256" key="8">
    <source>
        <dbReference type="ARBA" id="ARBA00023273"/>
    </source>
</evidence>
<dbReference type="PANTHER" id="PTHR14871">
    <property type="entry name" value="DYNEIN REGULATORY COMPLEX PROTEIN 9"/>
    <property type="match status" value="1"/>
</dbReference>
<protein>
    <recommendedName>
        <fullName evidence="3">Dynein regulatory complex protein 9</fullName>
    </recommendedName>
    <alternativeName>
        <fullName evidence="9">IQ domain-containing protein G</fullName>
    </alternativeName>
</protein>
<dbReference type="InterPro" id="IPR000048">
    <property type="entry name" value="IQ_motif_EF-hand-BS"/>
</dbReference>
<keyword evidence="4" id="KW-0963">Cytoplasm</keyword>
<feature type="region of interest" description="Disordered" evidence="10">
    <location>
        <begin position="1"/>
        <end position="26"/>
    </location>
</feature>
<comment type="subcellular location">
    <subcellularLocation>
        <location evidence="1">Cytoplasm</location>
        <location evidence="1">Cytoskeleton</location>
        <location evidence="1">Flagellum axoneme</location>
    </subcellularLocation>
</comment>
<sequence length="392" mass="46768">MPSLSIPNKTRSFGSNTDKYENGFQKRKSYNTSKEFDEYEEYESDFKVNNDEKKGLTYLQSSLFATILEDTVTEMRILLECNNVLRAEKAHSDMAMLLRLKYRIKQPEVTDELEDIDPHNLEIDKYKLDKLDSDRMTVINVIVATYKNLIQSKNYVALEDHVNGVLSTDNYRLELAEEETRNRIMRKELNKQLRQQRNHMKSVIYDTEAVIEELNLKVEDATLHAEICSRYVDRWQVARTEQHHQAIHDKEAAPSTIIEYYKHRADNEQRVHAEIELLFSISINETLEKVEEWMAKYDKDMENIDLKIQIKKNEYYDMLDKRIHLEETIEKHDQLMKMWIQFKEEREKIRAYREKMTKSAIMVQAWWRGLLVRRQLGPYRVSKKKGGKAKKK</sequence>
<evidence type="ECO:0000256" key="10">
    <source>
        <dbReference type="SAM" id="MobiDB-lite"/>
    </source>
</evidence>
<dbReference type="PROSITE" id="PS50096">
    <property type="entry name" value="IQ"/>
    <property type="match status" value="1"/>
</dbReference>
<evidence type="ECO:0000256" key="5">
    <source>
        <dbReference type="ARBA" id="ARBA00022846"/>
    </source>
</evidence>
<keyword evidence="8" id="KW-0966">Cell projection</keyword>
<dbReference type="CDD" id="cd23766">
    <property type="entry name" value="IQCG"/>
    <property type="match status" value="1"/>
</dbReference>
<dbReference type="GO" id="GO:0044782">
    <property type="term" value="P:cilium organization"/>
    <property type="evidence" value="ECO:0007669"/>
    <property type="project" value="TreeGrafter"/>
</dbReference>
<evidence type="ECO:0000256" key="9">
    <source>
        <dbReference type="ARBA" id="ARBA00032183"/>
    </source>
</evidence>
<keyword evidence="6" id="KW-0969">Cilium</keyword>
<dbReference type="GO" id="GO:0005737">
    <property type="term" value="C:cytoplasm"/>
    <property type="evidence" value="ECO:0007669"/>
    <property type="project" value="TreeGrafter"/>
</dbReference>
<dbReference type="PANTHER" id="PTHR14871:SF1">
    <property type="entry name" value="DYNEIN REGULATORY COMPLEX PROTEIN 9"/>
    <property type="match status" value="1"/>
</dbReference>
<name>A0A8J2QM59_9NEOP</name>
<comment type="caution">
    <text evidence="11">The sequence shown here is derived from an EMBL/GenBank/DDBJ whole genome shotgun (WGS) entry which is preliminary data.</text>
</comment>
<gene>
    <name evidence="11" type="ORF">DCHRY22_LOCUS6117</name>
</gene>
<organism evidence="11 12">
    <name type="scientific">Danaus chrysippus</name>
    <name type="common">African queen</name>
    <dbReference type="NCBI Taxonomy" id="151541"/>
    <lineage>
        <taxon>Eukaryota</taxon>
        <taxon>Metazoa</taxon>
        <taxon>Ecdysozoa</taxon>
        <taxon>Arthropoda</taxon>
        <taxon>Hexapoda</taxon>
        <taxon>Insecta</taxon>
        <taxon>Pterygota</taxon>
        <taxon>Neoptera</taxon>
        <taxon>Endopterygota</taxon>
        <taxon>Lepidoptera</taxon>
        <taxon>Glossata</taxon>
        <taxon>Ditrysia</taxon>
        <taxon>Papilionoidea</taxon>
        <taxon>Nymphalidae</taxon>
        <taxon>Danainae</taxon>
        <taxon>Danaini</taxon>
        <taxon>Danaina</taxon>
        <taxon>Danaus</taxon>
        <taxon>Anosia</taxon>
    </lineage>
</organism>